<evidence type="ECO:0000313" key="2">
    <source>
        <dbReference type="EMBL" id="RHJ88694.1"/>
    </source>
</evidence>
<sequence>MYFLAAQTAANAKAGTQKGEIMATLGIAGSVVTTLLFVTMGAIFGTAFLRNLPENVGNMFGYVPVAIYASLLAGLVIKKPGLAVWGILGALLLIHFGVLVIPEYLLLISNVMLCAAAGIYLYRKDKYKNRNN</sequence>
<feature type="transmembrane region" description="Helical" evidence="1">
    <location>
        <begin position="21"/>
        <end position="47"/>
    </location>
</feature>
<dbReference type="Proteomes" id="UP000284841">
    <property type="component" value="Unassembled WGS sequence"/>
</dbReference>
<keyword evidence="1" id="KW-0812">Transmembrane</keyword>
<name>A0A415E518_9FIRM</name>
<keyword evidence="3" id="KW-1185">Reference proteome</keyword>
<dbReference type="AlphaFoldDB" id="A0A415E518"/>
<gene>
    <name evidence="2" type="ORF">DW099_09975</name>
</gene>
<proteinExistence type="predicted"/>
<accession>A0A415E518</accession>
<dbReference type="EMBL" id="QRMS01000002">
    <property type="protein sequence ID" value="RHJ88694.1"/>
    <property type="molecule type" value="Genomic_DNA"/>
</dbReference>
<organism evidence="2 3">
    <name type="scientific">Emergencia timonensis</name>
    <dbReference type="NCBI Taxonomy" id="1776384"/>
    <lineage>
        <taxon>Bacteria</taxon>
        <taxon>Bacillati</taxon>
        <taxon>Bacillota</taxon>
        <taxon>Clostridia</taxon>
        <taxon>Peptostreptococcales</taxon>
        <taxon>Anaerovoracaceae</taxon>
        <taxon>Emergencia</taxon>
    </lineage>
</organism>
<keyword evidence="1" id="KW-0472">Membrane</keyword>
<comment type="caution">
    <text evidence="2">The sequence shown here is derived from an EMBL/GenBank/DDBJ whole genome shotgun (WGS) entry which is preliminary data.</text>
</comment>
<reference evidence="2 3" key="1">
    <citation type="submission" date="2018-08" db="EMBL/GenBank/DDBJ databases">
        <title>A genome reference for cultivated species of the human gut microbiota.</title>
        <authorList>
            <person name="Zou Y."/>
            <person name="Xue W."/>
            <person name="Luo G."/>
        </authorList>
    </citation>
    <scope>NUCLEOTIDE SEQUENCE [LARGE SCALE GENOMIC DNA]</scope>
    <source>
        <strain evidence="2 3">AM07-24</strain>
    </source>
</reference>
<feature type="transmembrane region" description="Helical" evidence="1">
    <location>
        <begin position="82"/>
        <end position="98"/>
    </location>
</feature>
<dbReference type="STRING" id="1776384.GCA_900086585_02192"/>
<feature type="transmembrane region" description="Helical" evidence="1">
    <location>
        <begin position="104"/>
        <end position="122"/>
    </location>
</feature>
<evidence type="ECO:0000256" key="1">
    <source>
        <dbReference type="SAM" id="Phobius"/>
    </source>
</evidence>
<feature type="transmembrane region" description="Helical" evidence="1">
    <location>
        <begin position="59"/>
        <end position="77"/>
    </location>
</feature>
<evidence type="ECO:0000313" key="3">
    <source>
        <dbReference type="Proteomes" id="UP000284841"/>
    </source>
</evidence>
<keyword evidence="1" id="KW-1133">Transmembrane helix</keyword>
<protein>
    <submittedName>
        <fullName evidence="2">Uncharacterized protein</fullName>
    </submittedName>
</protein>